<keyword evidence="1" id="KW-1133">Transmembrane helix</keyword>
<sequence>MKRKSNTSRKGLIIAITIVIAIVGIAAPTFIRLKDRFFPTTLTYEKAAKKLDSMLKNVPWSQNIVQRRAQIELGTAQDLTTMLPSIDEFPLMNQPSGGDIVLEIFASTEKSGTGDDGWLVEVADKFNAQNQQLNSGQRVKVNIRKIASGTGYQFIASRKYLPDGFSPSSHLWIQMARAHGVTMTPVRESMAGNIAGIVMKDAVADEMKTTYGSLDIKNMIDAVVQGKLAMGYTNPFASSAGLNFLFTVLATFADGKEEMMLDPTVVSAFESFQRGVPFVCQTTMQMRESVEKGGALDAFVMEYQTFSKIPVLKAGYEFIPFGVRHDNPLYGVGELSSQKQEALELFAAFAEQDTYKKSADKYGFNPDLAYTSAFDIPSGDILVHAQKLWKEKKDAGRPISAIFLCDVSGSMAGSRMNALKQSLMKGSEFIAAENSIGLVFFNHEVNIVLPVDKFNLSHKASFYAAVQDMFAEGGTAMYNGVLVSLHMLIEEKQSNPNAKTTLFVLTDGETKDGYQFRDIRPVVEALGIPIYTIGYEADLPILQELSSIVEAASINANEEQVQYKIGSLLNAQM</sequence>
<dbReference type="SMART" id="SM00327">
    <property type="entry name" value="VWA"/>
    <property type="match status" value="1"/>
</dbReference>
<evidence type="ECO:0000256" key="1">
    <source>
        <dbReference type="SAM" id="Phobius"/>
    </source>
</evidence>
<gene>
    <name evidence="3" type="ORF">CSA56_09485</name>
</gene>
<proteinExistence type="predicted"/>
<organism evidence="3 4">
    <name type="scientific">candidate division KSB3 bacterium</name>
    <dbReference type="NCBI Taxonomy" id="2044937"/>
    <lineage>
        <taxon>Bacteria</taxon>
        <taxon>candidate division KSB3</taxon>
    </lineage>
</organism>
<dbReference type="Pfam" id="PF13531">
    <property type="entry name" value="SBP_bac_11"/>
    <property type="match status" value="1"/>
</dbReference>
<dbReference type="CDD" id="cd00198">
    <property type="entry name" value="vWFA"/>
    <property type="match status" value="1"/>
</dbReference>
<dbReference type="InterPro" id="IPR002035">
    <property type="entry name" value="VWF_A"/>
</dbReference>
<feature type="domain" description="VWFA" evidence="2">
    <location>
        <begin position="400"/>
        <end position="548"/>
    </location>
</feature>
<keyword evidence="1" id="KW-0812">Transmembrane</keyword>
<protein>
    <recommendedName>
        <fullName evidence="2">VWFA domain-containing protein</fullName>
    </recommendedName>
</protein>
<evidence type="ECO:0000259" key="2">
    <source>
        <dbReference type="PROSITE" id="PS50234"/>
    </source>
</evidence>
<dbReference type="InterPro" id="IPR036465">
    <property type="entry name" value="vWFA_dom_sf"/>
</dbReference>
<dbReference type="PROSITE" id="PS50234">
    <property type="entry name" value="VWFA"/>
    <property type="match status" value="1"/>
</dbReference>
<dbReference type="AlphaFoldDB" id="A0A2G6KE28"/>
<dbReference type="Pfam" id="PF00092">
    <property type="entry name" value="VWA"/>
    <property type="match status" value="1"/>
</dbReference>
<keyword evidence="1" id="KW-0472">Membrane</keyword>
<name>A0A2G6KE28_9BACT</name>
<dbReference type="SUPFAM" id="SSF53300">
    <property type="entry name" value="vWA-like"/>
    <property type="match status" value="1"/>
</dbReference>
<accession>A0A2G6KE28</accession>
<comment type="caution">
    <text evidence="3">The sequence shown here is derived from an EMBL/GenBank/DDBJ whole genome shotgun (WGS) entry which is preliminary data.</text>
</comment>
<dbReference type="Gene3D" id="3.40.50.410">
    <property type="entry name" value="von Willebrand factor, type A domain"/>
    <property type="match status" value="1"/>
</dbReference>
<dbReference type="Proteomes" id="UP000230821">
    <property type="component" value="Unassembled WGS sequence"/>
</dbReference>
<evidence type="ECO:0000313" key="3">
    <source>
        <dbReference type="EMBL" id="PIE33911.1"/>
    </source>
</evidence>
<dbReference type="EMBL" id="PDSK01000093">
    <property type="protein sequence ID" value="PIE33911.1"/>
    <property type="molecule type" value="Genomic_DNA"/>
</dbReference>
<feature type="transmembrane region" description="Helical" evidence="1">
    <location>
        <begin position="12"/>
        <end position="31"/>
    </location>
</feature>
<reference evidence="3 4" key="1">
    <citation type="submission" date="2017-10" db="EMBL/GenBank/DDBJ databases">
        <title>Novel microbial diversity and functional potential in the marine mammal oral microbiome.</title>
        <authorList>
            <person name="Dudek N.K."/>
            <person name="Sun C.L."/>
            <person name="Burstein D."/>
            <person name="Kantor R.S."/>
            <person name="Aliaga Goltsman D.S."/>
            <person name="Bik E.M."/>
            <person name="Thomas B.C."/>
            <person name="Banfield J.F."/>
            <person name="Relman D.A."/>
        </authorList>
    </citation>
    <scope>NUCLEOTIDE SEQUENCE [LARGE SCALE GENOMIC DNA]</scope>
    <source>
        <strain evidence="3">DOLJORAL78_47_16</strain>
    </source>
</reference>
<evidence type="ECO:0000313" key="4">
    <source>
        <dbReference type="Proteomes" id="UP000230821"/>
    </source>
</evidence>